<sequence>MVKKIKIKARKKKEMSDFECEPREAKKKKTTKQVIEVISNEMICVDNLPLSQPKPVERVLFPDKAAIYKLCDENDKCLLNKIYNLETTDAIIWSGTGNRVYVTLHDVDAILRDGDTANNVIDNFVEMLQIEQEAKKPEKNKSFFFSSFCWASLSLSLLRICDAHGDGDGIGVSVGRSSSLPHGVTPPSLLSASLSLSAAMLTAMASAAPPLSLTASLLAHGVYQENEDTNQSVVDKCVRFVVDEFLSVYTKPRGQGSKGLAWHHANCFIELSPTNLLGWESLPAFDQATALALVKKVLSSTKGGTKVELQADIESSNGGAKHKRAVTGDQKSKIAKSNAGAMLSKTS</sequence>
<accession>A0A4S4ECN3</accession>
<dbReference type="Proteomes" id="UP000306102">
    <property type="component" value="Unassembled WGS sequence"/>
</dbReference>
<gene>
    <name evidence="2" type="ORF">TEA_007847</name>
</gene>
<evidence type="ECO:0000313" key="2">
    <source>
        <dbReference type="EMBL" id="THG13584.1"/>
    </source>
</evidence>
<name>A0A4S4ECN3_CAMSN</name>
<dbReference type="STRING" id="542762.A0A4S4ECN3"/>
<feature type="region of interest" description="Disordered" evidence="1">
    <location>
        <begin position="315"/>
        <end position="347"/>
    </location>
</feature>
<protein>
    <submittedName>
        <fullName evidence="2">Uncharacterized protein</fullName>
    </submittedName>
</protein>
<comment type="caution">
    <text evidence="2">The sequence shown here is derived from an EMBL/GenBank/DDBJ whole genome shotgun (WGS) entry which is preliminary data.</text>
</comment>
<keyword evidence="3" id="KW-1185">Reference proteome</keyword>
<organism evidence="2 3">
    <name type="scientific">Camellia sinensis var. sinensis</name>
    <name type="common">China tea</name>
    <dbReference type="NCBI Taxonomy" id="542762"/>
    <lineage>
        <taxon>Eukaryota</taxon>
        <taxon>Viridiplantae</taxon>
        <taxon>Streptophyta</taxon>
        <taxon>Embryophyta</taxon>
        <taxon>Tracheophyta</taxon>
        <taxon>Spermatophyta</taxon>
        <taxon>Magnoliopsida</taxon>
        <taxon>eudicotyledons</taxon>
        <taxon>Gunneridae</taxon>
        <taxon>Pentapetalae</taxon>
        <taxon>asterids</taxon>
        <taxon>Ericales</taxon>
        <taxon>Theaceae</taxon>
        <taxon>Camellia</taxon>
    </lineage>
</organism>
<proteinExistence type="predicted"/>
<reference evidence="2 3" key="1">
    <citation type="journal article" date="2018" name="Proc. Natl. Acad. Sci. U.S.A.">
        <title>Draft genome sequence of Camellia sinensis var. sinensis provides insights into the evolution of the tea genome and tea quality.</title>
        <authorList>
            <person name="Wei C."/>
            <person name="Yang H."/>
            <person name="Wang S."/>
            <person name="Zhao J."/>
            <person name="Liu C."/>
            <person name="Gao L."/>
            <person name="Xia E."/>
            <person name="Lu Y."/>
            <person name="Tai Y."/>
            <person name="She G."/>
            <person name="Sun J."/>
            <person name="Cao H."/>
            <person name="Tong W."/>
            <person name="Gao Q."/>
            <person name="Li Y."/>
            <person name="Deng W."/>
            <person name="Jiang X."/>
            <person name="Wang W."/>
            <person name="Chen Q."/>
            <person name="Zhang S."/>
            <person name="Li H."/>
            <person name="Wu J."/>
            <person name="Wang P."/>
            <person name="Li P."/>
            <person name="Shi C."/>
            <person name="Zheng F."/>
            <person name="Jian J."/>
            <person name="Huang B."/>
            <person name="Shan D."/>
            <person name="Shi M."/>
            <person name="Fang C."/>
            <person name="Yue Y."/>
            <person name="Li F."/>
            <person name="Li D."/>
            <person name="Wei S."/>
            <person name="Han B."/>
            <person name="Jiang C."/>
            <person name="Yin Y."/>
            <person name="Xia T."/>
            <person name="Zhang Z."/>
            <person name="Bennetzen J.L."/>
            <person name="Zhao S."/>
            <person name="Wan X."/>
        </authorList>
    </citation>
    <scope>NUCLEOTIDE SEQUENCE [LARGE SCALE GENOMIC DNA]</scope>
    <source>
        <strain evidence="3">cv. Shuchazao</strain>
        <tissue evidence="2">Leaf</tissue>
    </source>
</reference>
<dbReference type="EMBL" id="SDRB02005818">
    <property type="protein sequence ID" value="THG13584.1"/>
    <property type="molecule type" value="Genomic_DNA"/>
</dbReference>
<evidence type="ECO:0000313" key="3">
    <source>
        <dbReference type="Proteomes" id="UP000306102"/>
    </source>
</evidence>
<dbReference type="SUPFAM" id="SSF57716">
    <property type="entry name" value="Glucocorticoid receptor-like (DNA-binding domain)"/>
    <property type="match status" value="1"/>
</dbReference>
<evidence type="ECO:0000256" key="1">
    <source>
        <dbReference type="SAM" id="MobiDB-lite"/>
    </source>
</evidence>
<dbReference type="AlphaFoldDB" id="A0A4S4ECN3"/>